<feature type="transmembrane region" description="Helical" evidence="1">
    <location>
        <begin position="445"/>
        <end position="467"/>
    </location>
</feature>
<keyword evidence="1" id="KW-0472">Membrane</keyword>
<reference evidence="2 3" key="1">
    <citation type="journal article" date="2017" name="Genome Announc.">
        <title>Genome sequence of the saprophytic ascomycete Epicoccum nigrum ICMP 19927 strain isolated from New Zealand.</title>
        <authorList>
            <person name="Fokin M."/>
            <person name="Fleetwood D."/>
            <person name="Weir B.S."/>
            <person name="Villas-Boas S.G."/>
        </authorList>
    </citation>
    <scope>NUCLEOTIDE SEQUENCE [LARGE SCALE GENOMIC DNA]</scope>
    <source>
        <strain evidence="2 3">ICMP 19927</strain>
    </source>
</reference>
<feature type="transmembrane region" description="Helical" evidence="1">
    <location>
        <begin position="482"/>
        <end position="503"/>
    </location>
</feature>
<accession>A0A1Y2M4E8</accession>
<keyword evidence="3" id="KW-1185">Reference proteome</keyword>
<protein>
    <submittedName>
        <fullName evidence="2">Uncharacterized protein</fullName>
    </submittedName>
</protein>
<dbReference type="InParanoid" id="A0A1Y2M4E8"/>
<keyword evidence="1" id="KW-0812">Transmembrane</keyword>
<dbReference type="AlphaFoldDB" id="A0A1Y2M4E8"/>
<keyword evidence="1" id="KW-1133">Transmembrane helix</keyword>
<evidence type="ECO:0000313" key="2">
    <source>
        <dbReference type="EMBL" id="OSS50088.1"/>
    </source>
</evidence>
<dbReference type="OMA" id="WAPQPRW"/>
<organism evidence="2 3">
    <name type="scientific">Epicoccum nigrum</name>
    <name type="common">Soil fungus</name>
    <name type="synonym">Epicoccum purpurascens</name>
    <dbReference type="NCBI Taxonomy" id="105696"/>
    <lineage>
        <taxon>Eukaryota</taxon>
        <taxon>Fungi</taxon>
        <taxon>Dikarya</taxon>
        <taxon>Ascomycota</taxon>
        <taxon>Pezizomycotina</taxon>
        <taxon>Dothideomycetes</taxon>
        <taxon>Pleosporomycetidae</taxon>
        <taxon>Pleosporales</taxon>
        <taxon>Pleosporineae</taxon>
        <taxon>Didymellaceae</taxon>
        <taxon>Epicoccum</taxon>
    </lineage>
</organism>
<sequence length="548" mass="63098">MPSAVPDVEDGPEFSKLEATLVTEEIKARPISRDGQHKWRHGQGNEDEVNELDYGYDVDTTRYPFSAIDSIHDMFSGVMYREHMDKDGNFDAETSIECFLVDTDGPKWLTLDQNSLSALLRDANERSINVPALSLQQQPDPRQSNRKALIFFIPLRNTQGSASYRCSIPMTQHSVDELFASLQLNPGFLQNLLGRPDYWAPQPRWHEEDGQLLDCDFFCQHPRWNLQAQGAPLSVYMKYDAQRDLIVYVISHKPEDKVVLALQKQLTTFTHHRAQHHVANILLDSPLDLHTTICNLNFETSKWHVEKFRRFQWNVVNEVDDHLAGIEQRDRKKLASWLKNIQIMAQSVDSHLANSQVFMYTARGIQEMATRLKVSHKGRLRQRTIDMANHLVTSMEKQHMWFLNYRGRKDVVMNMIFHFNTQEDALNSIELAADMKRDSTSMTSIALLTMMFLPGTFIASVLSAGIFESTPSMTSFEVTGLWWLWVVTTVPVTLITIVCWYWWKQRKERENEKRPILSLKPARSNDAASGTGRRPSLAAFLRKGSQNL</sequence>
<name>A0A1Y2M4E8_EPING</name>
<dbReference type="EMBL" id="KZ107842">
    <property type="protein sequence ID" value="OSS50088.1"/>
    <property type="molecule type" value="Genomic_DNA"/>
</dbReference>
<dbReference type="STRING" id="105696.A0A1Y2M4E8"/>
<evidence type="ECO:0000256" key="1">
    <source>
        <dbReference type="SAM" id="Phobius"/>
    </source>
</evidence>
<dbReference type="Proteomes" id="UP000193240">
    <property type="component" value="Unassembled WGS sequence"/>
</dbReference>
<proteinExistence type="predicted"/>
<gene>
    <name evidence="2" type="ORF">B5807_05098</name>
</gene>
<dbReference type="Gene3D" id="1.20.58.340">
    <property type="entry name" value="Magnesium transport protein CorA, transmembrane region"/>
    <property type="match status" value="1"/>
</dbReference>
<evidence type="ECO:0000313" key="3">
    <source>
        <dbReference type="Proteomes" id="UP000193240"/>
    </source>
</evidence>